<protein>
    <submittedName>
        <fullName evidence="4">Prohibitin family protein</fullName>
    </submittedName>
</protein>
<feature type="transmembrane region" description="Helical" evidence="2">
    <location>
        <begin position="12"/>
        <end position="31"/>
    </location>
</feature>
<name>A0ABN1J7R3_9FLAO</name>
<dbReference type="EMBL" id="BAAAGE010000005">
    <property type="protein sequence ID" value="GAA0731314.1"/>
    <property type="molecule type" value="Genomic_DNA"/>
</dbReference>
<dbReference type="PANTHER" id="PTHR23222">
    <property type="entry name" value="PROHIBITIN"/>
    <property type="match status" value="1"/>
</dbReference>
<dbReference type="PRINTS" id="PR00679">
    <property type="entry name" value="PROHIBITIN"/>
</dbReference>
<dbReference type="SMART" id="SM00244">
    <property type="entry name" value="PHB"/>
    <property type="match status" value="1"/>
</dbReference>
<dbReference type="CDD" id="cd03401">
    <property type="entry name" value="SPFH_prohibitin"/>
    <property type="match status" value="1"/>
</dbReference>
<keyword evidence="2" id="KW-0472">Membrane</keyword>
<dbReference type="Gene3D" id="3.30.479.30">
    <property type="entry name" value="Band 7 domain"/>
    <property type="match status" value="1"/>
</dbReference>
<reference evidence="5" key="1">
    <citation type="journal article" date="2019" name="Int. J. Syst. Evol. Microbiol.">
        <title>The Global Catalogue of Microorganisms (GCM) 10K type strain sequencing project: providing services to taxonomists for standard genome sequencing and annotation.</title>
        <authorList>
            <consortium name="The Broad Institute Genomics Platform"/>
            <consortium name="The Broad Institute Genome Sequencing Center for Infectious Disease"/>
            <person name="Wu L."/>
            <person name="Ma J."/>
        </authorList>
    </citation>
    <scope>NUCLEOTIDE SEQUENCE [LARGE SCALE GENOMIC DNA]</scope>
    <source>
        <strain evidence="5">JCM 15974</strain>
    </source>
</reference>
<feature type="domain" description="Band 7" evidence="3">
    <location>
        <begin position="25"/>
        <end position="188"/>
    </location>
</feature>
<dbReference type="InterPro" id="IPR000163">
    <property type="entry name" value="Prohibitin"/>
</dbReference>
<accession>A0ABN1J7R3</accession>
<evidence type="ECO:0000256" key="1">
    <source>
        <dbReference type="ARBA" id="ARBA00004167"/>
    </source>
</evidence>
<keyword evidence="5" id="KW-1185">Reference proteome</keyword>
<evidence type="ECO:0000313" key="5">
    <source>
        <dbReference type="Proteomes" id="UP001501758"/>
    </source>
</evidence>
<sequence length="268" mass="29826">MVGLLKESNMKIRVLIYVGLIVFLSNCAVIRPGEAGVKQTLGKLSNKVSTQGTMFYNPLVSRVIKESTQTNNIKLILNLPSKEGLSVNSEISILYRLEQNKIPSVLENLGRDYESIITSVFRSASSDVCAKFFAKDMHSGMRANIEEEIKVKMKENLEKQADGIELIAVLMKSIQLPRGLANSIERKLQAEQDAMRMKFVIDQAKLEADRKIIDAKGERDAQKILAEGLTKEIIRIRSIEAFNKLSESPNSKVIITDGKAPFLIAGDD</sequence>
<evidence type="ECO:0000259" key="3">
    <source>
        <dbReference type="SMART" id="SM00244"/>
    </source>
</evidence>
<evidence type="ECO:0000256" key="2">
    <source>
        <dbReference type="SAM" id="Phobius"/>
    </source>
</evidence>
<comment type="caution">
    <text evidence="4">The sequence shown here is derived from an EMBL/GenBank/DDBJ whole genome shotgun (WGS) entry which is preliminary data.</text>
</comment>
<organism evidence="4 5">
    <name type="scientific">Aquimarina litoralis</name>
    <dbReference type="NCBI Taxonomy" id="584605"/>
    <lineage>
        <taxon>Bacteria</taxon>
        <taxon>Pseudomonadati</taxon>
        <taxon>Bacteroidota</taxon>
        <taxon>Flavobacteriia</taxon>
        <taxon>Flavobacteriales</taxon>
        <taxon>Flavobacteriaceae</taxon>
        <taxon>Aquimarina</taxon>
    </lineage>
</organism>
<dbReference type="Proteomes" id="UP001501758">
    <property type="component" value="Unassembled WGS sequence"/>
</dbReference>
<gene>
    <name evidence="4" type="ORF">GCM10009430_43340</name>
</gene>
<evidence type="ECO:0000313" key="4">
    <source>
        <dbReference type="EMBL" id="GAA0731314.1"/>
    </source>
</evidence>
<dbReference type="InterPro" id="IPR036013">
    <property type="entry name" value="Band_7/SPFH_dom_sf"/>
</dbReference>
<dbReference type="PANTHER" id="PTHR23222:SF0">
    <property type="entry name" value="PROHIBITIN 1"/>
    <property type="match status" value="1"/>
</dbReference>
<proteinExistence type="predicted"/>
<dbReference type="Pfam" id="PF01145">
    <property type="entry name" value="Band_7"/>
    <property type="match status" value="1"/>
</dbReference>
<keyword evidence="2" id="KW-1133">Transmembrane helix</keyword>
<comment type="subcellular location">
    <subcellularLocation>
        <location evidence="1">Membrane</location>
        <topology evidence="1">Single-pass membrane protein</topology>
    </subcellularLocation>
</comment>
<dbReference type="SUPFAM" id="SSF117892">
    <property type="entry name" value="Band 7/SPFH domain"/>
    <property type="match status" value="1"/>
</dbReference>
<dbReference type="InterPro" id="IPR001107">
    <property type="entry name" value="Band_7"/>
</dbReference>
<keyword evidence="2" id="KW-0812">Transmembrane</keyword>